<evidence type="ECO:0000313" key="1">
    <source>
        <dbReference type="Proteomes" id="UP000887579"/>
    </source>
</evidence>
<accession>A0AC34GBU0</accession>
<evidence type="ECO:0000313" key="2">
    <source>
        <dbReference type="WBParaSite" id="ES5_v2.g27179.t1"/>
    </source>
</evidence>
<dbReference type="WBParaSite" id="ES5_v2.g27179.t1">
    <property type="protein sequence ID" value="ES5_v2.g27179.t1"/>
    <property type="gene ID" value="ES5_v2.g27179"/>
</dbReference>
<dbReference type="Proteomes" id="UP000887579">
    <property type="component" value="Unplaced"/>
</dbReference>
<organism evidence="1 2">
    <name type="scientific">Panagrolaimus sp. ES5</name>
    <dbReference type="NCBI Taxonomy" id="591445"/>
    <lineage>
        <taxon>Eukaryota</taxon>
        <taxon>Metazoa</taxon>
        <taxon>Ecdysozoa</taxon>
        <taxon>Nematoda</taxon>
        <taxon>Chromadorea</taxon>
        <taxon>Rhabditida</taxon>
        <taxon>Tylenchina</taxon>
        <taxon>Panagrolaimomorpha</taxon>
        <taxon>Panagrolaimoidea</taxon>
        <taxon>Panagrolaimidae</taxon>
        <taxon>Panagrolaimus</taxon>
    </lineage>
</organism>
<reference evidence="2" key="1">
    <citation type="submission" date="2022-11" db="UniProtKB">
        <authorList>
            <consortium name="WormBaseParasite"/>
        </authorList>
    </citation>
    <scope>IDENTIFICATION</scope>
</reference>
<protein>
    <submittedName>
        <fullName evidence="2">Uncharacterized protein</fullName>
    </submittedName>
</protein>
<sequence length="299" mass="34115">MDKSEKAKFLHILKVLRANEAKDERIKNREKRNDLPNATPKKELPKLRTRPQEKSGGEMLKEAVAGVGRRNNFQRFAPPPISRKYNSKNNDDDDRMLEDEDFLAPESDEDDEMCDKKGGDSDDAMEMDDNHFRQNHGFSASMKSNSTPKPKRPVATPKRSAKKSSSSRIENDENDDCFILSQDSEEEEKSSKKSRKSRRETLKRRSSNRSFESSSSSSKKTKRSESISKDSDILSLTKMVDMNSLSLTQQRFNVEARELDLSFSESVSNVSVTLNLHQYLTKLCLKGSDFDDDITEVVD</sequence>
<proteinExistence type="predicted"/>
<name>A0AC34GBU0_9BILA</name>